<evidence type="ECO:0000256" key="3">
    <source>
        <dbReference type="ARBA" id="ARBA00022553"/>
    </source>
</evidence>
<dbReference type="Pfam" id="PF07730">
    <property type="entry name" value="HisKA_3"/>
    <property type="match status" value="1"/>
</dbReference>
<comment type="catalytic activity">
    <reaction evidence="1">
        <text>ATP + protein L-histidine = ADP + protein N-phospho-L-histidine.</text>
        <dbReference type="EC" id="2.7.13.3"/>
    </reaction>
</comment>
<dbReference type="RefSeq" id="WP_245577161.1">
    <property type="nucleotide sequence ID" value="NZ_JBIAZU010000002.1"/>
</dbReference>
<feature type="transmembrane region" description="Helical" evidence="10">
    <location>
        <begin position="21"/>
        <end position="40"/>
    </location>
</feature>
<reference evidence="13 14" key="1">
    <citation type="submission" date="2024-10" db="EMBL/GenBank/DDBJ databases">
        <title>The Natural Products Discovery Center: Release of the First 8490 Sequenced Strains for Exploring Actinobacteria Biosynthetic Diversity.</title>
        <authorList>
            <person name="Kalkreuter E."/>
            <person name="Kautsar S.A."/>
            <person name="Yang D."/>
            <person name="Bader C.D."/>
            <person name="Teijaro C.N."/>
            <person name="Fluegel L."/>
            <person name="Davis C.M."/>
            <person name="Simpson J.R."/>
            <person name="Lauterbach L."/>
            <person name="Steele A.D."/>
            <person name="Gui C."/>
            <person name="Meng S."/>
            <person name="Li G."/>
            <person name="Viehrig K."/>
            <person name="Ye F."/>
            <person name="Su P."/>
            <person name="Kiefer A.F."/>
            <person name="Nichols A."/>
            <person name="Cepeda A.J."/>
            <person name="Yan W."/>
            <person name="Fan B."/>
            <person name="Jiang Y."/>
            <person name="Adhikari A."/>
            <person name="Zheng C.-J."/>
            <person name="Schuster L."/>
            <person name="Cowan T.M."/>
            <person name="Smanski M.J."/>
            <person name="Chevrette M.G."/>
            <person name="De Carvalho L.P.S."/>
            <person name="Shen B."/>
        </authorList>
    </citation>
    <scope>NUCLEOTIDE SEQUENCE [LARGE SCALE GENOMIC DNA]</scope>
    <source>
        <strain evidence="13 14">NPDC000087</strain>
    </source>
</reference>
<evidence type="ECO:0000313" key="13">
    <source>
        <dbReference type="EMBL" id="MFF5290085.1"/>
    </source>
</evidence>
<comment type="caution">
    <text evidence="13">The sequence shown here is derived from an EMBL/GenBank/DDBJ whole genome shotgun (WGS) entry which is preliminary data.</text>
</comment>
<evidence type="ECO:0000256" key="1">
    <source>
        <dbReference type="ARBA" id="ARBA00000085"/>
    </source>
</evidence>
<gene>
    <name evidence="13" type="ORF">ACFY35_11625</name>
</gene>
<dbReference type="InterPro" id="IPR003594">
    <property type="entry name" value="HATPase_dom"/>
</dbReference>
<feature type="region of interest" description="Disordered" evidence="9">
    <location>
        <begin position="373"/>
        <end position="408"/>
    </location>
</feature>
<feature type="domain" description="Signal transduction histidine kinase subgroup 3 dimerisation and phosphoacceptor" evidence="12">
    <location>
        <begin position="180"/>
        <end position="246"/>
    </location>
</feature>
<accession>A0ABW6WCM3</accession>
<evidence type="ECO:0000259" key="12">
    <source>
        <dbReference type="Pfam" id="PF07730"/>
    </source>
</evidence>
<evidence type="ECO:0000256" key="5">
    <source>
        <dbReference type="ARBA" id="ARBA00022741"/>
    </source>
</evidence>
<keyword evidence="7" id="KW-0067">ATP-binding</keyword>
<dbReference type="InterPro" id="IPR036890">
    <property type="entry name" value="HATPase_C_sf"/>
</dbReference>
<evidence type="ECO:0000256" key="7">
    <source>
        <dbReference type="ARBA" id="ARBA00022840"/>
    </source>
</evidence>
<dbReference type="SUPFAM" id="SSF55874">
    <property type="entry name" value="ATPase domain of HSP90 chaperone/DNA topoisomerase II/histidine kinase"/>
    <property type="match status" value="1"/>
</dbReference>
<sequence length="408" mass="43609">MRDELRALWAEPRVPDPPVRVGRDWLLLAAALIGIVLEAVLRTDVVWWPVSILATAGLALTTLWRRTHPLAMVVFAFGTAIALTLVDLAAGHESSIGLYTGAIIVVLAYALTRWGSGRDIVLGSAVMLAAFVVSSFIDGGPAGDILGGFVFLAFPVALGASVRLWSTARRRELERMRARERENIARELHDTVAHHVSAIVVQAQAGRVLADIDPETAAETLAGVEEEGARTLEAMRAMVMALREEDAGAELSPLPGIADLPRLVATRRGGVPVDLRIDDAICRLPPLVDTGVFRIVQESVTNATRHAVGATAIQVRVVAEPDRIHIIVLDDGKTPGPSGTGYGLTGLRERASILGGNLVAGPCADGWRVEAELPRQPGDVLPPRRPIKLPPHRDDASPPHQPIQAPPP</sequence>
<evidence type="ECO:0000256" key="6">
    <source>
        <dbReference type="ARBA" id="ARBA00022777"/>
    </source>
</evidence>
<evidence type="ECO:0000259" key="11">
    <source>
        <dbReference type="Pfam" id="PF02518"/>
    </source>
</evidence>
<dbReference type="Proteomes" id="UP001602245">
    <property type="component" value="Unassembled WGS sequence"/>
</dbReference>
<dbReference type="Gene3D" id="3.30.565.10">
    <property type="entry name" value="Histidine kinase-like ATPase, C-terminal domain"/>
    <property type="match status" value="1"/>
</dbReference>
<evidence type="ECO:0000256" key="2">
    <source>
        <dbReference type="ARBA" id="ARBA00012438"/>
    </source>
</evidence>
<dbReference type="CDD" id="cd16917">
    <property type="entry name" value="HATPase_UhpB-NarQ-NarX-like"/>
    <property type="match status" value="1"/>
</dbReference>
<dbReference type="InterPro" id="IPR011712">
    <property type="entry name" value="Sig_transdc_His_kin_sub3_dim/P"/>
</dbReference>
<feature type="transmembrane region" description="Helical" evidence="10">
    <location>
        <begin position="145"/>
        <end position="166"/>
    </location>
</feature>
<keyword evidence="10" id="KW-1133">Transmembrane helix</keyword>
<keyword evidence="5" id="KW-0547">Nucleotide-binding</keyword>
<keyword evidence="3" id="KW-0597">Phosphoprotein</keyword>
<feature type="transmembrane region" description="Helical" evidence="10">
    <location>
        <begin position="46"/>
        <end position="63"/>
    </location>
</feature>
<evidence type="ECO:0000313" key="14">
    <source>
        <dbReference type="Proteomes" id="UP001602245"/>
    </source>
</evidence>
<feature type="transmembrane region" description="Helical" evidence="10">
    <location>
        <begin position="119"/>
        <end position="139"/>
    </location>
</feature>
<keyword evidence="6 13" id="KW-0418">Kinase</keyword>
<keyword evidence="14" id="KW-1185">Reference proteome</keyword>
<dbReference type="EMBL" id="JBIAZU010000002">
    <property type="protein sequence ID" value="MFF5290085.1"/>
    <property type="molecule type" value="Genomic_DNA"/>
</dbReference>
<evidence type="ECO:0000256" key="9">
    <source>
        <dbReference type="SAM" id="MobiDB-lite"/>
    </source>
</evidence>
<name>A0ABW6WCM3_9ACTN</name>
<dbReference type="EC" id="2.7.13.3" evidence="2"/>
<keyword evidence="10" id="KW-0812">Transmembrane</keyword>
<dbReference type="Gene3D" id="1.20.5.1930">
    <property type="match status" value="1"/>
</dbReference>
<dbReference type="GO" id="GO:0016301">
    <property type="term" value="F:kinase activity"/>
    <property type="evidence" value="ECO:0007669"/>
    <property type="project" value="UniProtKB-KW"/>
</dbReference>
<keyword evidence="4" id="KW-0808">Transferase</keyword>
<dbReference type="InterPro" id="IPR050482">
    <property type="entry name" value="Sensor_HK_TwoCompSys"/>
</dbReference>
<feature type="transmembrane region" description="Helical" evidence="10">
    <location>
        <begin position="70"/>
        <end position="90"/>
    </location>
</feature>
<keyword evidence="8" id="KW-0902">Two-component regulatory system</keyword>
<dbReference type="Pfam" id="PF02518">
    <property type="entry name" value="HATPase_c"/>
    <property type="match status" value="1"/>
</dbReference>
<evidence type="ECO:0000256" key="4">
    <source>
        <dbReference type="ARBA" id="ARBA00022679"/>
    </source>
</evidence>
<keyword evidence="10" id="KW-0472">Membrane</keyword>
<protein>
    <recommendedName>
        <fullName evidence="2">histidine kinase</fullName>
        <ecNumber evidence="2">2.7.13.3</ecNumber>
    </recommendedName>
</protein>
<dbReference type="PANTHER" id="PTHR24421">
    <property type="entry name" value="NITRATE/NITRITE SENSOR PROTEIN NARX-RELATED"/>
    <property type="match status" value="1"/>
</dbReference>
<organism evidence="13 14">
    <name type="scientific">Paractinoplanes globisporus</name>
    <dbReference type="NCBI Taxonomy" id="113565"/>
    <lineage>
        <taxon>Bacteria</taxon>
        <taxon>Bacillati</taxon>
        <taxon>Actinomycetota</taxon>
        <taxon>Actinomycetes</taxon>
        <taxon>Micromonosporales</taxon>
        <taxon>Micromonosporaceae</taxon>
        <taxon>Paractinoplanes</taxon>
    </lineage>
</organism>
<proteinExistence type="predicted"/>
<evidence type="ECO:0000256" key="10">
    <source>
        <dbReference type="SAM" id="Phobius"/>
    </source>
</evidence>
<feature type="domain" description="Histidine kinase/HSP90-like ATPase" evidence="11">
    <location>
        <begin position="291"/>
        <end position="375"/>
    </location>
</feature>
<dbReference type="PANTHER" id="PTHR24421:SF10">
    <property type="entry name" value="NITRATE_NITRITE SENSOR PROTEIN NARQ"/>
    <property type="match status" value="1"/>
</dbReference>
<feature type="transmembrane region" description="Helical" evidence="10">
    <location>
        <begin position="96"/>
        <end position="112"/>
    </location>
</feature>
<feature type="compositionally biased region" description="Pro residues" evidence="9">
    <location>
        <begin position="399"/>
        <end position="408"/>
    </location>
</feature>
<evidence type="ECO:0000256" key="8">
    <source>
        <dbReference type="ARBA" id="ARBA00023012"/>
    </source>
</evidence>